<dbReference type="SMART" id="SM00369">
    <property type="entry name" value="LRR_TYP"/>
    <property type="match status" value="8"/>
</dbReference>
<evidence type="ECO:0000256" key="3">
    <source>
        <dbReference type="SAM" id="MobiDB-lite"/>
    </source>
</evidence>
<gene>
    <name evidence="6" type="ORF">CVLEPA_LOCUS2782</name>
</gene>
<dbReference type="PANTHER" id="PTHR24366:SF96">
    <property type="entry name" value="LEUCINE RICH REPEAT CONTAINING 53"/>
    <property type="match status" value="1"/>
</dbReference>
<feature type="compositionally biased region" description="Acidic residues" evidence="3">
    <location>
        <begin position="521"/>
        <end position="535"/>
    </location>
</feature>
<dbReference type="InterPro" id="IPR003591">
    <property type="entry name" value="Leu-rich_rpt_typical-subtyp"/>
</dbReference>
<accession>A0ABP0F4N4</accession>
<comment type="caution">
    <text evidence="6">The sequence shown here is derived from an EMBL/GenBank/DDBJ whole genome shotgun (WGS) entry which is preliminary data.</text>
</comment>
<dbReference type="SUPFAM" id="SSF52058">
    <property type="entry name" value="L domain-like"/>
    <property type="match status" value="1"/>
</dbReference>
<reference evidence="6 7" key="1">
    <citation type="submission" date="2024-02" db="EMBL/GenBank/DDBJ databases">
        <authorList>
            <person name="Daric V."/>
            <person name="Darras S."/>
        </authorList>
    </citation>
    <scope>NUCLEOTIDE SEQUENCE [LARGE SCALE GENOMIC DNA]</scope>
</reference>
<feature type="signal peptide" evidence="5">
    <location>
        <begin position="1"/>
        <end position="25"/>
    </location>
</feature>
<feature type="compositionally biased region" description="Basic and acidic residues" evidence="3">
    <location>
        <begin position="543"/>
        <end position="558"/>
    </location>
</feature>
<dbReference type="Pfam" id="PF13855">
    <property type="entry name" value="LRR_8"/>
    <property type="match status" value="2"/>
</dbReference>
<evidence type="ECO:0000256" key="4">
    <source>
        <dbReference type="SAM" id="Phobius"/>
    </source>
</evidence>
<feature type="compositionally biased region" description="Polar residues" evidence="3">
    <location>
        <begin position="559"/>
        <end position="569"/>
    </location>
</feature>
<evidence type="ECO:0000313" key="7">
    <source>
        <dbReference type="Proteomes" id="UP001642483"/>
    </source>
</evidence>
<keyword evidence="5" id="KW-0732">Signal</keyword>
<name>A0ABP0F4N4_CLALP</name>
<evidence type="ECO:0000313" key="6">
    <source>
        <dbReference type="EMBL" id="CAK8672993.1"/>
    </source>
</evidence>
<keyword evidence="4" id="KW-0472">Membrane</keyword>
<evidence type="ECO:0000256" key="2">
    <source>
        <dbReference type="ARBA" id="ARBA00022737"/>
    </source>
</evidence>
<proteinExistence type="predicted"/>
<keyword evidence="1" id="KW-0433">Leucine-rich repeat</keyword>
<feature type="compositionally biased region" description="Basic and acidic residues" evidence="3">
    <location>
        <begin position="495"/>
        <end position="517"/>
    </location>
</feature>
<dbReference type="InterPro" id="IPR001611">
    <property type="entry name" value="Leu-rich_rpt"/>
</dbReference>
<dbReference type="PANTHER" id="PTHR24366">
    <property type="entry name" value="IG(IMMUNOGLOBULIN) AND LRR(LEUCINE RICH REPEAT) DOMAINS"/>
    <property type="match status" value="1"/>
</dbReference>
<keyword evidence="4" id="KW-0812">Transmembrane</keyword>
<dbReference type="Gene3D" id="3.80.10.10">
    <property type="entry name" value="Ribonuclease Inhibitor"/>
    <property type="match status" value="2"/>
</dbReference>
<keyword evidence="2" id="KW-0677">Repeat</keyword>
<organism evidence="6 7">
    <name type="scientific">Clavelina lepadiformis</name>
    <name type="common">Light-bulb sea squirt</name>
    <name type="synonym">Ascidia lepadiformis</name>
    <dbReference type="NCBI Taxonomy" id="159417"/>
    <lineage>
        <taxon>Eukaryota</taxon>
        <taxon>Metazoa</taxon>
        <taxon>Chordata</taxon>
        <taxon>Tunicata</taxon>
        <taxon>Ascidiacea</taxon>
        <taxon>Aplousobranchia</taxon>
        <taxon>Clavelinidae</taxon>
        <taxon>Clavelina</taxon>
    </lineage>
</organism>
<feature type="transmembrane region" description="Helical" evidence="4">
    <location>
        <begin position="468"/>
        <end position="492"/>
    </location>
</feature>
<dbReference type="Pfam" id="PF00560">
    <property type="entry name" value="LRR_1"/>
    <property type="match status" value="1"/>
</dbReference>
<evidence type="ECO:0000256" key="5">
    <source>
        <dbReference type="SAM" id="SignalP"/>
    </source>
</evidence>
<keyword evidence="4" id="KW-1133">Transmembrane helix</keyword>
<keyword evidence="7" id="KW-1185">Reference proteome</keyword>
<dbReference type="PROSITE" id="PS51450">
    <property type="entry name" value="LRR"/>
    <property type="match status" value="2"/>
</dbReference>
<feature type="chain" id="PRO_5045941515" evidence="5">
    <location>
        <begin position="26"/>
        <end position="593"/>
    </location>
</feature>
<dbReference type="EMBL" id="CAWYQH010000002">
    <property type="protein sequence ID" value="CAK8672993.1"/>
    <property type="molecule type" value="Genomic_DNA"/>
</dbReference>
<evidence type="ECO:0000256" key="1">
    <source>
        <dbReference type="ARBA" id="ARBA00022614"/>
    </source>
</evidence>
<protein>
    <submittedName>
        <fullName evidence="6">Uncharacterized protein</fullName>
    </submittedName>
</protein>
<feature type="region of interest" description="Disordered" evidence="3">
    <location>
        <begin position="494"/>
        <end position="573"/>
    </location>
</feature>
<dbReference type="Proteomes" id="UP001642483">
    <property type="component" value="Unassembled WGS sequence"/>
</dbReference>
<dbReference type="InterPro" id="IPR032675">
    <property type="entry name" value="LRR_dom_sf"/>
</dbReference>
<sequence length="593" mass="67104">MRRLFESMHIFIFLLFFVVWAGASAGESTKRSRKCTPNDSRIIFESCALDYRDMTLWCDLTNLTQLPRPNKIKAVAPPSKSSYLFMNDSCVASLDPGVLREYTRLQSISFSDNLLKFVSDGTFSQHPKLKDIDLSMNKISSIHPDAFKGLKTLARLNLMKNRLTSLDPMVFSNLENLKELFLDRNRFQSLNATSLHFLKRLLLLSLSENKIKRWNKTNGQFREMQTLNLSGNKLEGVSSGDFNRMSKLRTLVLQGNRISEIADDAFEGSSMLTTIDLRDNKLGTLPEGLFKDLCYLRELKLGGNRLTTIQPSMVVSVLRNNEDSFMANELANNHWKCSCGLEDLWMYLQQIRHKAEYQPGEYFALTCHSPAKVSGRNLIDLSYNELCEDDASDSTTSYPQVNTTKSADFVNDSLQSFVTDECRNIRYHEITHNTVATTKAINDESIVSDYTEREAYDEDNSDANTPTVVIIVLVSVSAALLLGLAAFCAFTHRKRPEDETRRRQDGEQGLMKKKEPLDSSVDIEGEEDDDGEEDSTGSNPDSISRRNINDYLEEKKPESSSYQSGNREQNYLDEDVGMAVKCHPPPAVGFISN</sequence>